<dbReference type="Pfam" id="PF00078">
    <property type="entry name" value="RVT_1"/>
    <property type="match status" value="1"/>
</dbReference>
<dbReference type="Pfam" id="PF00075">
    <property type="entry name" value="RNase_H"/>
    <property type="match status" value="1"/>
</dbReference>
<dbReference type="SUPFAM" id="SSF56219">
    <property type="entry name" value="DNase I-like"/>
    <property type="match status" value="1"/>
</dbReference>
<accession>A0A1M2VL35</accession>
<dbReference type="InterPro" id="IPR002156">
    <property type="entry name" value="RNaseH_domain"/>
</dbReference>
<evidence type="ECO:0000256" key="1">
    <source>
        <dbReference type="SAM" id="MobiDB-lite"/>
    </source>
</evidence>
<evidence type="ECO:0000259" key="2">
    <source>
        <dbReference type="PROSITE" id="PS50878"/>
    </source>
</evidence>
<gene>
    <name evidence="4" type="ORF">TRAPUB_848</name>
</gene>
<evidence type="ECO:0000313" key="4">
    <source>
        <dbReference type="EMBL" id="OJT08309.1"/>
    </source>
</evidence>
<dbReference type="GO" id="GO:0004523">
    <property type="term" value="F:RNA-DNA hybrid ribonuclease activity"/>
    <property type="evidence" value="ECO:0007669"/>
    <property type="project" value="InterPro"/>
</dbReference>
<protein>
    <submittedName>
        <fullName evidence="4">LINE-1 retrotransposable element ORF2 protein</fullName>
    </submittedName>
</protein>
<organism evidence="4 5">
    <name type="scientific">Trametes pubescens</name>
    <name type="common">White-rot fungus</name>
    <dbReference type="NCBI Taxonomy" id="154538"/>
    <lineage>
        <taxon>Eukaryota</taxon>
        <taxon>Fungi</taxon>
        <taxon>Dikarya</taxon>
        <taxon>Basidiomycota</taxon>
        <taxon>Agaricomycotina</taxon>
        <taxon>Agaricomycetes</taxon>
        <taxon>Polyporales</taxon>
        <taxon>Polyporaceae</taxon>
        <taxon>Trametes</taxon>
    </lineage>
</organism>
<dbReference type="Gene3D" id="3.60.10.10">
    <property type="entry name" value="Endonuclease/exonuclease/phosphatase"/>
    <property type="match status" value="1"/>
</dbReference>
<dbReference type="Gene3D" id="3.30.420.10">
    <property type="entry name" value="Ribonuclease H-like superfamily/Ribonuclease H"/>
    <property type="match status" value="1"/>
</dbReference>
<dbReference type="Pfam" id="PF03372">
    <property type="entry name" value="Exo_endo_phos"/>
    <property type="match status" value="1"/>
</dbReference>
<dbReference type="InterPro" id="IPR000477">
    <property type="entry name" value="RT_dom"/>
</dbReference>
<proteinExistence type="predicted"/>
<dbReference type="OrthoDB" id="2799478at2759"/>
<dbReference type="GO" id="GO:0003676">
    <property type="term" value="F:nucleic acid binding"/>
    <property type="evidence" value="ECO:0007669"/>
    <property type="project" value="InterPro"/>
</dbReference>
<evidence type="ECO:0000259" key="3">
    <source>
        <dbReference type="PROSITE" id="PS50879"/>
    </source>
</evidence>
<dbReference type="EMBL" id="MNAD01001066">
    <property type="protein sequence ID" value="OJT08309.1"/>
    <property type="molecule type" value="Genomic_DNA"/>
</dbReference>
<dbReference type="PROSITE" id="PS50879">
    <property type="entry name" value="RNASE_H_1"/>
    <property type="match status" value="1"/>
</dbReference>
<comment type="caution">
    <text evidence="4">The sequence shown here is derived from an EMBL/GenBank/DDBJ whole genome shotgun (WGS) entry which is preliminary data.</text>
</comment>
<evidence type="ECO:0000313" key="5">
    <source>
        <dbReference type="Proteomes" id="UP000184267"/>
    </source>
</evidence>
<dbReference type="CDD" id="cd09280">
    <property type="entry name" value="RNase_HI_eukaryote_like"/>
    <property type="match status" value="1"/>
</dbReference>
<dbReference type="InterPro" id="IPR036691">
    <property type="entry name" value="Endo/exonu/phosph_ase_sf"/>
</dbReference>
<feature type="domain" description="Reverse transcriptase" evidence="2">
    <location>
        <begin position="529"/>
        <end position="819"/>
    </location>
</feature>
<dbReference type="CDD" id="cd01650">
    <property type="entry name" value="RT_nLTR_like"/>
    <property type="match status" value="1"/>
</dbReference>
<dbReference type="Proteomes" id="UP000184267">
    <property type="component" value="Unassembled WGS sequence"/>
</dbReference>
<name>A0A1M2VL35_TRAPU</name>
<dbReference type="InterPro" id="IPR036397">
    <property type="entry name" value="RNaseH_sf"/>
</dbReference>
<keyword evidence="5" id="KW-1185">Reference proteome</keyword>
<dbReference type="CDD" id="cd09076">
    <property type="entry name" value="L1-EN"/>
    <property type="match status" value="1"/>
</dbReference>
<feature type="region of interest" description="Disordered" evidence="1">
    <location>
        <begin position="1182"/>
        <end position="1203"/>
    </location>
</feature>
<feature type="domain" description="RNase H type-1" evidence="3">
    <location>
        <begin position="1173"/>
        <end position="1315"/>
    </location>
</feature>
<reference evidence="4 5" key="1">
    <citation type="submission" date="2016-10" db="EMBL/GenBank/DDBJ databases">
        <title>Genome sequence of the basidiomycete white-rot fungus Trametes pubescens.</title>
        <authorList>
            <person name="Makela M.R."/>
            <person name="Granchi Z."/>
            <person name="Peng M."/>
            <person name="De Vries R.P."/>
            <person name="Grigoriev I."/>
            <person name="Riley R."/>
            <person name="Hilden K."/>
        </authorList>
    </citation>
    <scope>NUCLEOTIDE SEQUENCE [LARGE SCALE GENOMIC DNA]</scope>
    <source>
        <strain evidence="4 5">FBCC735</strain>
    </source>
</reference>
<dbReference type="SUPFAM" id="SSF56672">
    <property type="entry name" value="DNA/RNA polymerases"/>
    <property type="match status" value="1"/>
</dbReference>
<dbReference type="PROSITE" id="PS50878">
    <property type="entry name" value="RT_POL"/>
    <property type="match status" value="1"/>
</dbReference>
<sequence length="1605" mass="177741">MRGFGSVTGLADESRWMRINQLMRDEKIGVLALQETHLNEERVVALNELFGRHMHVVYSALPGQATGACGVAFALNKRYVDPEKCALKVAVEGRAISLTLPWATERTLRVLNVYGPNVPAQNADFWTGLRQADVGAVDMLVGDFNVVEEGMDRIPAKQDPVQATEALRELIEALRLHDGWRAENPNTKEYTYLHKATGAQSRLDRIYITGRLRCDSADWKHKESGLDTDHKLVTVSLANRRAPFMGKGRWAMPIHLLTDPIMIRMMRALASKLISEIGAMGVRTEERNPQMMYRDFKIALTSGARARAKEKVPKLQKRLENLREDLKTTLNPGEEMACAGGEEVGMQRHAAILQDRIALLEQKLFAGRRRAVASKHWVQTETMSKYWTRPNVAPLPSTVIPELRMSDREEGGYTTNSKQMAEVARAHYDGLQNVDPMGEDEPHDEYIAEALAPATVRLRNDQKAYLAQKLVADEVTEAINEAANNKAPGLDGLPSEVWKTYLRWHAADVKKGAPALDMAKALACVFNNVAAHGMIAGSEFAEGWICPIYKLKKDLREIVNYRPITLLNSDYKIMTKALAMKLAECAPSVIHTDQAGFVPGRRIFDHVQLSKLIIAYTEAEEINGAIVALDQEKAYDRIDHHYLWATLEHLNFPANFVNTVRHLYANAVSCVIVNGMKSRSYKVWRGVRQGDPMSCLLFDFAIEPLACALRASTLRGILIPGDAERLIATLFADDTTVFLGEGDDYATALIPTDIWCRAARARFNLEKTEVIPLGTQEHRAQVLATRCLHQGAAPIPDNVHIVADGEAVRSLGAWIGNHAEAAAPWNAMIATMRKNLEHWNRGKPTLLGRKLAVDLEVGGRTQFLAKAQGMPKMAEDTITRMIANFMWSGDVHPRIDRGTLYAPVVQGGLNVLNVGARNDAIDLMRLKDYLNLTKERPRWALVADVLLARAVAASSKATEPKARINSFLQTWEVSTRHAKGLPEDLRRMIKVAKKFGVRCDVRVATRELKEVMPAWYHLGSEPGRSTANSVAAKCLRRAHGVCTVGECERVAARLRPENEEHEPRSDCECCECEMDRSEGECSNPHRCAVAAERLLDKLRPKWSLAQVEDTDGLSLTRSRKRANETARAEKGRIVFDPSLTQGAPLAAVFRVFTDISRDAGEIATRPPRPFGVLQEETEVYTDGSSTQNGAASAKAGSGVWFGPNDTRNEGARVPYDEQTNQAAEIYAVVLAERKVPPFAPLHIVSDSKYVVDGLTVNLRGWENKGWIGVANVGPFCEAAAALRSRSAITTLRWVKGHSNVCGNEEADKLASKGAELPRPFRPVALPRIRYLRNGAALATLTQSLAYRGVKRACPAKARRATEVSIAEIVEAAVGASGIEPSAGGVWCALRRDPVSRPIRDFLWKTIHGAQKVGTYWKHIPGFEERAICEACGATEDMKHILTSCCVPGQNLVWRVVIKMLSRKGIAVPPISLGLALGGPLFVVHTEDGGVDQGATRAARLLLSEAVHVIWVLRCERVIGWTDTPTRKHTDSEIVNRFAAKLNRRIALDQGATNVRMHRKRAVKVAKVQNTWKGLLREEHTLPEDWMGMQGVLVGIPTLAEMREPG</sequence>
<dbReference type="InterPro" id="IPR005135">
    <property type="entry name" value="Endo/exonuclease/phosphatase"/>
</dbReference>
<dbReference type="InterPro" id="IPR043502">
    <property type="entry name" value="DNA/RNA_pol_sf"/>
</dbReference>
<dbReference type="SUPFAM" id="SSF53098">
    <property type="entry name" value="Ribonuclease H-like"/>
    <property type="match status" value="1"/>
</dbReference>
<dbReference type="InterPro" id="IPR012337">
    <property type="entry name" value="RNaseH-like_sf"/>
</dbReference>
<dbReference type="STRING" id="154538.A0A1M2VL35"/>
<dbReference type="PANTHER" id="PTHR19446">
    <property type="entry name" value="REVERSE TRANSCRIPTASES"/>
    <property type="match status" value="1"/>
</dbReference>